<protein>
    <recommendedName>
        <fullName evidence="16 18">Delta(24(24(1)))-sterol reductase</fullName>
        <ecNumber evidence="16 18">1.3.1.71</ecNumber>
    </recommendedName>
    <alternativeName>
        <fullName evidence="18">C-24(28) sterol reductase</fullName>
    </alternativeName>
    <alternativeName>
        <fullName evidence="18">Sterol Delta(24(28))-reductase</fullName>
    </alternativeName>
</protein>
<dbReference type="BRENDA" id="1.3.1.71">
    <property type="organism ID" value="4924"/>
</dbReference>
<evidence type="ECO:0000256" key="7">
    <source>
        <dbReference type="ARBA" id="ARBA00022955"/>
    </source>
</evidence>
<evidence type="ECO:0000256" key="4">
    <source>
        <dbReference type="ARBA" id="ARBA00022692"/>
    </source>
</evidence>
<dbReference type="FunFam" id="1.20.120.1630:FF:000003">
    <property type="entry name" value="C-24(28) sterol reductase"/>
    <property type="match status" value="1"/>
</dbReference>
<evidence type="ECO:0000313" key="19">
    <source>
        <dbReference type="EMBL" id="KTW26158.1"/>
    </source>
</evidence>
<dbReference type="GO" id="GO:0006696">
    <property type="term" value="P:ergosterol biosynthetic process"/>
    <property type="evidence" value="ECO:0007669"/>
    <property type="project" value="EnsemblFungi"/>
</dbReference>
<keyword evidence="3 18" id="KW-0444">Lipid biosynthesis</keyword>
<comment type="catalytic activity">
    <reaction evidence="17">
        <text>ergosterol + NADP(+) = ergosta-5,7,22,24(28)-tetraen-3beta-ol + NADPH + H(+)</text>
        <dbReference type="Rhea" id="RHEA:18501"/>
        <dbReference type="ChEBI" id="CHEBI:15378"/>
        <dbReference type="ChEBI" id="CHEBI:16933"/>
        <dbReference type="ChEBI" id="CHEBI:18249"/>
        <dbReference type="ChEBI" id="CHEBI:57783"/>
        <dbReference type="ChEBI" id="CHEBI:58349"/>
        <dbReference type="EC" id="1.3.1.71"/>
    </reaction>
    <physiologicalReaction direction="right-to-left" evidence="17">
        <dbReference type="Rhea" id="RHEA:18503"/>
    </physiologicalReaction>
</comment>
<comment type="subcellular location">
    <subcellularLocation>
        <location evidence="1">Endoplasmic reticulum membrane</location>
        <topology evidence="1">Multi-pass membrane protein</topology>
    </subcellularLocation>
</comment>
<dbReference type="Proteomes" id="UP000054454">
    <property type="component" value="Unassembled WGS sequence"/>
</dbReference>
<keyword evidence="20" id="KW-1185">Reference proteome</keyword>
<keyword evidence="10 18" id="KW-0756">Sterol biosynthesis</keyword>
<comment type="caution">
    <text evidence="19">The sequence shown here is derived from an EMBL/GenBank/DDBJ whole genome shotgun (WGS) entry which is preliminary data.</text>
</comment>
<feature type="transmembrane region" description="Helical" evidence="18">
    <location>
        <begin position="331"/>
        <end position="354"/>
    </location>
</feature>
<evidence type="ECO:0000256" key="13">
    <source>
        <dbReference type="ARBA" id="ARBA00023166"/>
    </source>
</evidence>
<evidence type="ECO:0000313" key="20">
    <source>
        <dbReference type="Proteomes" id="UP000054454"/>
    </source>
</evidence>
<evidence type="ECO:0000256" key="17">
    <source>
        <dbReference type="ARBA" id="ARBA00048918"/>
    </source>
</evidence>
<evidence type="ECO:0000256" key="18">
    <source>
        <dbReference type="RuleBase" id="RU369120"/>
    </source>
</evidence>
<dbReference type="PANTHER" id="PTHR21257:SF31">
    <property type="entry name" value="DELTA(24(24(1)))-STEROL REDUCTASE ERG4"/>
    <property type="match status" value="1"/>
</dbReference>
<keyword evidence="14 18" id="KW-0753">Steroid metabolism</keyword>
<keyword evidence="6" id="KW-0521">NADP</keyword>
<sequence>MVETRAQSARTPNQTRSVASEIQYIGTRSKKNVKVETQTNEIKEVPNEVSKQKYSTPRSRSRGREGSMDDIFQYYEFGGPIGVFFMIIFFPCLMYYFWICWAFYDGQWALPRSNETYFEFGSLMIGYIVKDAFPHLKAWIIYWVFMFVQAIFSLTLPGVYTKGIPLSHKNNEKLPYFCNAAWSFYVSIATVVFLHFSGIFNLYTLITDFGPLLSVAIISGFAVSFIAYFHAVLTGNMYRMSGCFIYDFFMGAALNPRIGKYFDLKMFFEVRLPWFILFFISLAVGIKQYEVYGYITPQVAFIIFAYYLYANACAKGEELIVTTWDMAYEKWGFMLIFWNMAGVPFTYCYSALFFTTRSPYQYRWSTLYNLFCYFLLIGSYYVFDTSNSQKNRFRQQRYGSLQIRKTFPQLPWQTIENPKYIKCANGGTLLTSGWCRFARKIHYTADFIQSLSWALITGFSSPLPYFYPIFFIFVLIHRVTRDTRRCKAKYGKDWDEYCRQCPYLFIPYVF</sequence>
<dbReference type="InterPro" id="IPR018083">
    <property type="entry name" value="Sterol_reductase_CS"/>
</dbReference>
<dbReference type="GO" id="GO:0005789">
    <property type="term" value="C:endoplasmic reticulum membrane"/>
    <property type="evidence" value="ECO:0007669"/>
    <property type="project" value="UniProtKB-SubCell"/>
</dbReference>
<dbReference type="OrthoDB" id="5326588at2759"/>
<keyword evidence="7 18" id="KW-0752">Steroid biosynthesis</keyword>
<dbReference type="PANTHER" id="PTHR21257">
    <property type="entry name" value="DELTA(14)-STEROL REDUCTASE"/>
    <property type="match status" value="1"/>
</dbReference>
<dbReference type="PROSITE" id="PS01017">
    <property type="entry name" value="STEROL_REDUCT_1"/>
    <property type="match status" value="1"/>
</dbReference>
<dbReference type="GO" id="GO:0050614">
    <property type="term" value="F:Delta24-sterol reductase activity"/>
    <property type="evidence" value="ECO:0007669"/>
    <property type="project" value="EnsemblFungi"/>
</dbReference>
<keyword evidence="11 18" id="KW-0443">Lipid metabolism</keyword>
<feature type="transmembrane region" description="Helical" evidence="18">
    <location>
        <begin position="140"/>
        <end position="160"/>
    </location>
</feature>
<dbReference type="EC" id="1.3.1.71" evidence="16 18"/>
<feature type="transmembrane region" description="Helical" evidence="18">
    <location>
        <begin position="180"/>
        <end position="200"/>
    </location>
</feature>
<evidence type="ECO:0000256" key="6">
    <source>
        <dbReference type="ARBA" id="ARBA00022857"/>
    </source>
</evidence>
<dbReference type="Gene3D" id="1.20.120.1630">
    <property type="match status" value="1"/>
</dbReference>
<evidence type="ECO:0000256" key="1">
    <source>
        <dbReference type="ARBA" id="ARBA00004477"/>
    </source>
</evidence>
<feature type="transmembrane region" description="Helical" evidence="18">
    <location>
        <begin position="366"/>
        <end position="383"/>
    </location>
</feature>
<dbReference type="VEuPathDB" id="FungiDB:T552_03050"/>
<dbReference type="GO" id="GO:0000246">
    <property type="term" value="F:Delta24(24-1) sterol reductase activity"/>
    <property type="evidence" value="ECO:0007669"/>
    <property type="project" value="UniProtKB-EC"/>
</dbReference>
<dbReference type="RefSeq" id="XP_018224702.1">
    <property type="nucleotide sequence ID" value="XM_018371568.1"/>
</dbReference>
<evidence type="ECO:0000256" key="14">
    <source>
        <dbReference type="ARBA" id="ARBA00023221"/>
    </source>
</evidence>
<keyword evidence="8 18" id="KW-1133">Transmembrane helix</keyword>
<dbReference type="Pfam" id="PF01222">
    <property type="entry name" value="ERG4_ERG24"/>
    <property type="match status" value="1"/>
</dbReference>
<keyword evidence="12 18" id="KW-0472">Membrane</keyword>
<organism evidence="19 20">
    <name type="scientific">Pneumocystis carinii (strain B80)</name>
    <name type="common">Rat pneumocystis pneumonia agent</name>
    <name type="synonym">Pneumocystis carinii f. sp. carinii</name>
    <dbReference type="NCBI Taxonomy" id="1408658"/>
    <lineage>
        <taxon>Eukaryota</taxon>
        <taxon>Fungi</taxon>
        <taxon>Dikarya</taxon>
        <taxon>Ascomycota</taxon>
        <taxon>Taphrinomycotina</taxon>
        <taxon>Pneumocystomycetes</taxon>
        <taxon>Pneumocystaceae</taxon>
        <taxon>Pneumocystis</taxon>
    </lineage>
</organism>
<dbReference type="AlphaFoldDB" id="A0A0W4ZCX9"/>
<accession>A0A0W4ZCX9</accession>
<feature type="transmembrane region" description="Helical" evidence="18">
    <location>
        <begin position="266"/>
        <end position="286"/>
    </location>
</feature>
<feature type="transmembrane region" description="Helical" evidence="18">
    <location>
        <begin position="81"/>
        <end position="104"/>
    </location>
</feature>
<evidence type="ECO:0000256" key="12">
    <source>
        <dbReference type="ARBA" id="ARBA00023136"/>
    </source>
</evidence>
<keyword evidence="4 18" id="KW-0812">Transmembrane</keyword>
<keyword evidence="9 18" id="KW-0560">Oxidoreductase</keyword>
<dbReference type="InterPro" id="IPR001171">
    <property type="entry name" value="ERG24_DHCR-like"/>
</dbReference>
<keyword evidence="5" id="KW-0256">Endoplasmic reticulum</keyword>
<reference evidence="20" key="1">
    <citation type="journal article" date="2016" name="Nat. Commun.">
        <title>Genome analysis of three Pneumocystis species reveals adaptation mechanisms to life exclusively in mammalian hosts.</title>
        <authorList>
            <person name="Ma L."/>
            <person name="Chen Z."/>
            <person name="Huang D.W."/>
            <person name="Kutty G."/>
            <person name="Ishihara M."/>
            <person name="Wang H."/>
            <person name="Abouelleil A."/>
            <person name="Bishop L."/>
            <person name="Davey E."/>
            <person name="Deng R."/>
            <person name="Deng X."/>
            <person name="Fan L."/>
            <person name="Fantoni G."/>
            <person name="Fitzgerald M."/>
            <person name="Gogineni E."/>
            <person name="Goldberg J.M."/>
            <person name="Handley G."/>
            <person name="Hu X."/>
            <person name="Huber C."/>
            <person name="Jiao X."/>
            <person name="Jones K."/>
            <person name="Levin J.Z."/>
            <person name="Liu Y."/>
            <person name="Macdonald P."/>
            <person name="Melnikov A."/>
            <person name="Raley C."/>
            <person name="Sassi M."/>
            <person name="Sherman B.T."/>
            <person name="Song X."/>
            <person name="Sykes S."/>
            <person name="Tran B."/>
            <person name="Walsh L."/>
            <person name="Xia Y."/>
            <person name="Yang J."/>
            <person name="Young S."/>
            <person name="Zeng Q."/>
            <person name="Zheng X."/>
            <person name="Stephens R."/>
            <person name="Nusbaum C."/>
            <person name="Birren B.W."/>
            <person name="Azadi P."/>
            <person name="Lempicki R.A."/>
            <person name="Cuomo C.A."/>
            <person name="Kovacs J.A."/>
        </authorList>
    </citation>
    <scope>NUCLEOTIDE SEQUENCE [LARGE SCALE GENOMIC DNA]</scope>
    <source>
        <strain evidence="20">B80</strain>
    </source>
</reference>
<evidence type="ECO:0000256" key="5">
    <source>
        <dbReference type="ARBA" id="ARBA00022824"/>
    </source>
</evidence>
<dbReference type="GeneID" id="28937771"/>
<dbReference type="EMBL" id="LFVZ01000014">
    <property type="protein sequence ID" value="KTW26158.1"/>
    <property type="molecule type" value="Genomic_DNA"/>
</dbReference>
<evidence type="ECO:0000256" key="2">
    <source>
        <dbReference type="ARBA" id="ARBA00005402"/>
    </source>
</evidence>
<comment type="pathway">
    <text evidence="15 18">Steroid metabolism; ergosterol biosynthesis.</text>
</comment>
<keyword evidence="13 18" id="KW-1207">Sterol metabolism</keyword>
<evidence type="ECO:0000256" key="16">
    <source>
        <dbReference type="ARBA" id="ARBA00038892"/>
    </source>
</evidence>
<name>A0A0W4ZCX9_PNEC8</name>
<proteinExistence type="inferred from homology"/>
<evidence type="ECO:0000256" key="8">
    <source>
        <dbReference type="ARBA" id="ARBA00022989"/>
    </source>
</evidence>
<evidence type="ECO:0000256" key="3">
    <source>
        <dbReference type="ARBA" id="ARBA00022516"/>
    </source>
</evidence>
<dbReference type="PROSITE" id="PS01018">
    <property type="entry name" value="STEROL_REDUCT_2"/>
    <property type="match status" value="1"/>
</dbReference>
<comment type="similarity">
    <text evidence="2 18">Belongs to the ERG4/ERG24 family.</text>
</comment>
<evidence type="ECO:0000256" key="10">
    <source>
        <dbReference type="ARBA" id="ARBA00023011"/>
    </source>
</evidence>
<evidence type="ECO:0000256" key="15">
    <source>
        <dbReference type="ARBA" id="ARBA00029435"/>
    </source>
</evidence>
<feature type="transmembrane region" description="Helical" evidence="18">
    <location>
        <begin position="212"/>
        <end position="231"/>
    </location>
</feature>
<evidence type="ECO:0000256" key="9">
    <source>
        <dbReference type="ARBA" id="ARBA00023002"/>
    </source>
</evidence>
<gene>
    <name evidence="19" type="ORF">T552_03050</name>
</gene>
<evidence type="ECO:0000256" key="11">
    <source>
        <dbReference type="ARBA" id="ARBA00023098"/>
    </source>
</evidence>